<evidence type="ECO:0000313" key="2">
    <source>
        <dbReference type="EMBL" id="OKL44199.1"/>
    </source>
</evidence>
<protein>
    <recommendedName>
        <fullName evidence="4">Inner membrane protein YhaI</fullName>
    </recommendedName>
</protein>
<dbReference type="AlphaFoldDB" id="A0A1U7JHI8"/>
<dbReference type="InterPro" id="IPR008523">
    <property type="entry name" value="DUF805"/>
</dbReference>
<keyword evidence="1" id="KW-0812">Transmembrane</keyword>
<accession>A0A1U7JHI8</accession>
<sequence length="139" mass="15453">MAKASSQKLGVFWLFFSPVGRVSREPFWLAMALMWTVMFLAFYVTAGNVMSAASPDTPPGELINMVMQANAILPMMVFISKWFEVALITKRLHDRGWSGFFVLLVFVPLLSIPVTLFVGLQPSEQGPNKYGPRPNSVPA</sequence>
<evidence type="ECO:0008006" key="4">
    <source>
        <dbReference type="Google" id="ProtNLM"/>
    </source>
</evidence>
<dbReference type="EMBL" id="LVVZ01000014">
    <property type="protein sequence ID" value="OKL44199.1"/>
    <property type="molecule type" value="Genomic_DNA"/>
</dbReference>
<feature type="transmembrane region" description="Helical" evidence="1">
    <location>
        <begin position="66"/>
        <end position="88"/>
    </location>
</feature>
<keyword evidence="3" id="KW-1185">Reference proteome</keyword>
<evidence type="ECO:0000256" key="1">
    <source>
        <dbReference type="SAM" id="Phobius"/>
    </source>
</evidence>
<name>A0A1U7JHI8_9HYPH</name>
<dbReference type="PANTHER" id="PTHR34980">
    <property type="entry name" value="INNER MEMBRANE PROTEIN-RELATED-RELATED"/>
    <property type="match status" value="1"/>
</dbReference>
<dbReference type="PANTHER" id="PTHR34980:SF3">
    <property type="entry name" value="BLR8105 PROTEIN"/>
    <property type="match status" value="1"/>
</dbReference>
<organism evidence="2 3">
    <name type="scientific">Pseudovibrio exalbescens</name>
    <dbReference type="NCBI Taxonomy" id="197461"/>
    <lineage>
        <taxon>Bacteria</taxon>
        <taxon>Pseudomonadati</taxon>
        <taxon>Pseudomonadota</taxon>
        <taxon>Alphaproteobacteria</taxon>
        <taxon>Hyphomicrobiales</taxon>
        <taxon>Stappiaceae</taxon>
        <taxon>Pseudovibrio</taxon>
    </lineage>
</organism>
<evidence type="ECO:0000313" key="3">
    <source>
        <dbReference type="Proteomes" id="UP000185783"/>
    </source>
</evidence>
<feature type="transmembrane region" description="Helical" evidence="1">
    <location>
        <begin position="27"/>
        <end position="46"/>
    </location>
</feature>
<keyword evidence="1" id="KW-1133">Transmembrane helix</keyword>
<dbReference type="Proteomes" id="UP000185783">
    <property type="component" value="Unassembled WGS sequence"/>
</dbReference>
<proteinExistence type="predicted"/>
<gene>
    <name evidence="2" type="ORF">A3843_07185</name>
</gene>
<reference evidence="2 3" key="1">
    <citation type="submission" date="2016-03" db="EMBL/GenBank/DDBJ databases">
        <title>Genome sequence of Nesiotobacter sp. nov., a moderately halophilic alphaproteobacterium isolated from the Yellow Sea, China.</title>
        <authorList>
            <person name="Zhang G."/>
            <person name="Zhang R."/>
        </authorList>
    </citation>
    <scope>NUCLEOTIDE SEQUENCE [LARGE SCALE GENOMIC DNA]</scope>
    <source>
        <strain evidence="2 3">WB1-6</strain>
    </source>
</reference>
<dbReference type="OrthoDB" id="9812349at2"/>
<dbReference type="GO" id="GO:0005886">
    <property type="term" value="C:plasma membrane"/>
    <property type="evidence" value="ECO:0007669"/>
    <property type="project" value="TreeGrafter"/>
</dbReference>
<dbReference type="STRING" id="197461.A3843_07185"/>
<feature type="transmembrane region" description="Helical" evidence="1">
    <location>
        <begin position="100"/>
        <end position="120"/>
    </location>
</feature>
<dbReference type="RefSeq" id="WP_028481797.1">
    <property type="nucleotide sequence ID" value="NZ_LVVZ01000014.1"/>
</dbReference>
<keyword evidence="1" id="KW-0472">Membrane</keyword>
<comment type="caution">
    <text evidence="2">The sequence shown here is derived from an EMBL/GenBank/DDBJ whole genome shotgun (WGS) entry which is preliminary data.</text>
</comment>
<dbReference type="Pfam" id="PF05656">
    <property type="entry name" value="DUF805"/>
    <property type="match status" value="1"/>
</dbReference>